<accession>A0ABD0JL78</accession>
<evidence type="ECO:0000313" key="2">
    <source>
        <dbReference type="EMBL" id="KAK7475707.1"/>
    </source>
</evidence>
<protein>
    <submittedName>
        <fullName evidence="2">Uncharacterized protein</fullName>
    </submittedName>
</protein>
<dbReference type="Proteomes" id="UP001519460">
    <property type="component" value="Unassembled WGS sequence"/>
</dbReference>
<sequence length="87" mass="9857">TTAAPDSTMRDHDTDRKSPERRFENPAKFREEQRWFSSAFLRPGDVRADPRLESDNMAVPLKNWPDFVGKALMDGSVQATLCGSWTG</sequence>
<dbReference type="EMBL" id="JACVVK020000396">
    <property type="protein sequence ID" value="KAK7475707.1"/>
    <property type="molecule type" value="Genomic_DNA"/>
</dbReference>
<feature type="non-terminal residue" evidence="2">
    <location>
        <position position="1"/>
    </location>
</feature>
<reference evidence="2 3" key="1">
    <citation type="journal article" date="2023" name="Sci. Data">
        <title>Genome assembly of the Korean intertidal mud-creeper Batillaria attramentaria.</title>
        <authorList>
            <person name="Patra A.K."/>
            <person name="Ho P.T."/>
            <person name="Jun S."/>
            <person name="Lee S.J."/>
            <person name="Kim Y."/>
            <person name="Won Y.J."/>
        </authorList>
    </citation>
    <scope>NUCLEOTIDE SEQUENCE [LARGE SCALE GENOMIC DNA]</scope>
    <source>
        <strain evidence="2">Wonlab-2016</strain>
    </source>
</reference>
<evidence type="ECO:0000313" key="3">
    <source>
        <dbReference type="Proteomes" id="UP001519460"/>
    </source>
</evidence>
<feature type="compositionally biased region" description="Basic and acidic residues" evidence="1">
    <location>
        <begin position="8"/>
        <end position="27"/>
    </location>
</feature>
<keyword evidence="3" id="KW-1185">Reference proteome</keyword>
<dbReference type="AlphaFoldDB" id="A0ABD0JL78"/>
<evidence type="ECO:0000256" key="1">
    <source>
        <dbReference type="SAM" id="MobiDB-lite"/>
    </source>
</evidence>
<gene>
    <name evidence="2" type="ORF">BaRGS_00033029</name>
</gene>
<proteinExistence type="predicted"/>
<name>A0ABD0JL78_9CAEN</name>
<organism evidence="2 3">
    <name type="scientific">Batillaria attramentaria</name>
    <dbReference type="NCBI Taxonomy" id="370345"/>
    <lineage>
        <taxon>Eukaryota</taxon>
        <taxon>Metazoa</taxon>
        <taxon>Spiralia</taxon>
        <taxon>Lophotrochozoa</taxon>
        <taxon>Mollusca</taxon>
        <taxon>Gastropoda</taxon>
        <taxon>Caenogastropoda</taxon>
        <taxon>Sorbeoconcha</taxon>
        <taxon>Cerithioidea</taxon>
        <taxon>Batillariidae</taxon>
        <taxon>Batillaria</taxon>
    </lineage>
</organism>
<feature type="region of interest" description="Disordered" evidence="1">
    <location>
        <begin position="1"/>
        <end position="27"/>
    </location>
</feature>
<comment type="caution">
    <text evidence="2">The sequence shown here is derived from an EMBL/GenBank/DDBJ whole genome shotgun (WGS) entry which is preliminary data.</text>
</comment>